<evidence type="ECO:0000313" key="9">
    <source>
        <dbReference type="EMBL" id="MBC8541653.1"/>
    </source>
</evidence>
<keyword evidence="3" id="KW-0229">DNA integration</keyword>
<dbReference type="PANTHER" id="PTHR30349:SF64">
    <property type="entry name" value="PROPHAGE INTEGRASE INTD-RELATED"/>
    <property type="match status" value="1"/>
</dbReference>
<dbReference type="PANTHER" id="PTHR30349">
    <property type="entry name" value="PHAGE INTEGRASE-RELATED"/>
    <property type="match status" value="1"/>
</dbReference>
<dbReference type="InterPro" id="IPR013762">
    <property type="entry name" value="Integrase-like_cat_sf"/>
</dbReference>
<dbReference type="CDD" id="cd01189">
    <property type="entry name" value="INT_ICEBs1_C_like"/>
    <property type="match status" value="1"/>
</dbReference>
<dbReference type="GO" id="GO:0006310">
    <property type="term" value="P:DNA recombination"/>
    <property type="evidence" value="ECO:0007669"/>
    <property type="project" value="UniProtKB-KW"/>
</dbReference>
<dbReference type="Proteomes" id="UP000611762">
    <property type="component" value="Unassembled WGS sequence"/>
</dbReference>
<dbReference type="RefSeq" id="WP_249313681.1">
    <property type="nucleotide sequence ID" value="NZ_JACRSU010000005.1"/>
</dbReference>
<evidence type="ECO:0000259" key="7">
    <source>
        <dbReference type="PROSITE" id="PS51898"/>
    </source>
</evidence>
<accession>A0A926HZP2</accession>
<keyword evidence="10" id="KW-1185">Reference proteome</keyword>
<evidence type="ECO:0000256" key="6">
    <source>
        <dbReference type="PROSITE-ProRule" id="PRU01248"/>
    </source>
</evidence>
<dbReference type="Gene3D" id="1.10.150.130">
    <property type="match status" value="1"/>
</dbReference>
<dbReference type="Pfam" id="PF00589">
    <property type="entry name" value="Phage_integrase"/>
    <property type="match status" value="1"/>
</dbReference>
<dbReference type="GO" id="GO:0015074">
    <property type="term" value="P:DNA integration"/>
    <property type="evidence" value="ECO:0007669"/>
    <property type="project" value="UniProtKB-KW"/>
</dbReference>
<feature type="domain" description="Core-binding (CB)" evidence="8">
    <location>
        <begin position="63"/>
        <end position="145"/>
    </location>
</feature>
<evidence type="ECO:0000313" key="10">
    <source>
        <dbReference type="Proteomes" id="UP000611762"/>
    </source>
</evidence>
<proteinExistence type="inferred from homology"/>
<feature type="domain" description="Tyr recombinase" evidence="7">
    <location>
        <begin position="166"/>
        <end position="360"/>
    </location>
</feature>
<comment type="caution">
    <text evidence="9">The sequence shown here is derived from an EMBL/GenBank/DDBJ whole genome shotgun (WGS) entry which is preliminary data.</text>
</comment>
<gene>
    <name evidence="9" type="ORF">H8698_11750</name>
</gene>
<reference evidence="9" key="1">
    <citation type="submission" date="2020-08" db="EMBL/GenBank/DDBJ databases">
        <title>Genome public.</title>
        <authorList>
            <person name="Liu C."/>
            <person name="Sun Q."/>
        </authorList>
    </citation>
    <scope>NUCLEOTIDE SEQUENCE</scope>
    <source>
        <strain evidence="9">H8</strain>
    </source>
</reference>
<evidence type="ECO:0000256" key="5">
    <source>
        <dbReference type="ARBA" id="ARBA00023172"/>
    </source>
</evidence>
<dbReference type="Gene3D" id="1.10.443.10">
    <property type="entry name" value="Intergrase catalytic core"/>
    <property type="match status" value="1"/>
</dbReference>
<name>A0A926HZP2_9FIRM</name>
<organism evidence="9 10">
    <name type="scientific">Congzhengia minquanensis</name>
    <dbReference type="NCBI Taxonomy" id="2763657"/>
    <lineage>
        <taxon>Bacteria</taxon>
        <taxon>Bacillati</taxon>
        <taxon>Bacillota</taxon>
        <taxon>Clostridia</taxon>
        <taxon>Eubacteriales</taxon>
        <taxon>Oscillospiraceae</taxon>
        <taxon>Congzhengia</taxon>
    </lineage>
</organism>
<dbReference type="PROSITE" id="PS51898">
    <property type="entry name" value="TYR_RECOMBINASE"/>
    <property type="match status" value="1"/>
</dbReference>
<keyword evidence="5" id="KW-0233">DNA recombination</keyword>
<dbReference type="AlphaFoldDB" id="A0A926HZP2"/>
<evidence type="ECO:0000259" key="8">
    <source>
        <dbReference type="PROSITE" id="PS51900"/>
    </source>
</evidence>
<comment type="function">
    <text evidence="1">Site-specific tyrosine recombinase, which acts by catalyzing the cutting and rejoining of the recombining DNA molecules.</text>
</comment>
<dbReference type="InterPro" id="IPR002104">
    <property type="entry name" value="Integrase_catalytic"/>
</dbReference>
<dbReference type="Pfam" id="PF14659">
    <property type="entry name" value="Phage_int_SAM_3"/>
    <property type="match status" value="1"/>
</dbReference>
<dbReference type="PROSITE" id="PS51900">
    <property type="entry name" value="CB"/>
    <property type="match status" value="1"/>
</dbReference>
<dbReference type="GO" id="GO:0003677">
    <property type="term" value="F:DNA binding"/>
    <property type="evidence" value="ECO:0007669"/>
    <property type="project" value="UniProtKB-UniRule"/>
</dbReference>
<dbReference type="InterPro" id="IPR011010">
    <property type="entry name" value="DNA_brk_join_enz"/>
</dbReference>
<evidence type="ECO:0000256" key="2">
    <source>
        <dbReference type="ARBA" id="ARBA00008857"/>
    </source>
</evidence>
<dbReference type="InterPro" id="IPR050090">
    <property type="entry name" value="Tyrosine_recombinase_XerCD"/>
</dbReference>
<evidence type="ECO:0000256" key="4">
    <source>
        <dbReference type="ARBA" id="ARBA00023125"/>
    </source>
</evidence>
<evidence type="ECO:0000256" key="3">
    <source>
        <dbReference type="ARBA" id="ARBA00022908"/>
    </source>
</evidence>
<dbReference type="InterPro" id="IPR044068">
    <property type="entry name" value="CB"/>
</dbReference>
<dbReference type="InterPro" id="IPR010998">
    <property type="entry name" value="Integrase_recombinase_N"/>
</dbReference>
<comment type="similarity">
    <text evidence="2">Belongs to the 'phage' integrase family.</text>
</comment>
<dbReference type="InterPro" id="IPR004107">
    <property type="entry name" value="Integrase_SAM-like_N"/>
</dbReference>
<evidence type="ECO:0000256" key="1">
    <source>
        <dbReference type="ARBA" id="ARBA00003283"/>
    </source>
</evidence>
<keyword evidence="4 6" id="KW-0238">DNA-binding</keyword>
<dbReference type="SUPFAM" id="SSF56349">
    <property type="entry name" value="DNA breaking-rejoining enzymes"/>
    <property type="match status" value="1"/>
</dbReference>
<protein>
    <submittedName>
        <fullName evidence="9">Site-specific integrase</fullName>
    </submittedName>
</protein>
<dbReference type="EMBL" id="JACRSU010000005">
    <property type="protein sequence ID" value="MBC8541653.1"/>
    <property type="molecule type" value="Genomic_DNA"/>
</dbReference>
<sequence>MPKSKYKKRADGRYVKQIKIGFQDNGKPKYKNIYAKTIPELENKISEFKSQLNKGILVDDKNITLGQWAHQWLSTYKNDASYNTYAAYEGCIRRYLLKMQIANLKISKITPIQLQQAVNQLTNKGLTRSTELFVLCLHQIFAAATENDLIFKDPSKSIKAPKFHKKEKRALTEEEKNAIKNADYTPKERAFVMIGWQAGLRRGEILALRKRNIDFKKGIIHVKDNLIFKENVSEINHYTKTDAGVRDVPMPKSLSDFLKTYVTSCDDYLFTTQNGQIATKSMLRRMFSSIQKKTSYYMNDGMKPTFTAHTLRHTYATTLYYAGIDVKTAQYLLGHKSITVTLDIYTHLERSDADITEKLTSAFQ</sequence>